<reference evidence="2" key="1">
    <citation type="journal article" date="2021" name="Nat. Commun.">
        <title>Genetic determinants of endophytism in the Arabidopsis root mycobiome.</title>
        <authorList>
            <person name="Mesny F."/>
            <person name="Miyauchi S."/>
            <person name="Thiergart T."/>
            <person name="Pickel B."/>
            <person name="Atanasova L."/>
            <person name="Karlsson M."/>
            <person name="Huettel B."/>
            <person name="Barry K.W."/>
            <person name="Haridas S."/>
            <person name="Chen C."/>
            <person name="Bauer D."/>
            <person name="Andreopoulos W."/>
            <person name="Pangilinan J."/>
            <person name="LaButti K."/>
            <person name="Riley R."/>
            <person name="Lipzen A."/>
            <person name="Clum A."/>
            <person name="Drula E."/>
            <person name="Henrissat B."/>
            <person name="Kohler A."/>
            <person name="Grigoriev I.V."/>
            <person name="Martin F.M."/>
            <person name="Hacquard S."/>
        </authorList>
    </citation>
    <scope>NUCLEOTIDE SEQUENCE</scope>
    <source>
        <strain evidence="2">MPI-CAGE-CH-0235</strain>
    </source>
</reference>
<dbReference type="SUPFAM" id="SSF48403">
    <property type="entry name" value="Ankyrin repeat"/>
    <property type="match status" value="1"/>
</dbReference>
<accession>A0A8K0SY85</accession>
<dbReference type="EMBL" id="JAGPNK010000004">
    <property type="protein sequence ID" value="KAH7323279.1"/>
    <property type="molecule type" value="Genomic_DNA"/>
</dbReference>
<gene>
    <name evidence="2" type="ORF">B0I35DRAFT_427403</name>
</gene>
<evidence type="ECO:0000313" key="3">
    <source>
        <dbReference type="Proteomes" id="UP000813444"/>
    </source>
</evidence>
<dbReference type="InterPro" id="IPR036770">
    <property type="entry name" value="Ankyrin_rpt-contain_sf"/>
</dbReference>
<feature type="domain" description="F-box" evidence="1">
    <location>
        <begin position="3"/>
        <end position="55"/>
    </location>
</feature>
<sequence length="448" mass="51713">MPNHVFETLPQELLDDILCHLTIQQLSPLSQCSRQMQARVEPTLYCQPGKRLKKYSLTVFQRACRLGLDTAVQKFCKYNSSFRWNTGGAEIGDPVIMDDILRHCQPSTLRLLMERGARIEKHCHKLYDAFWWTKAPLQNFKTLAAKDEMMRVVVDMAGHRLCCDQVIVDILLILLIKSRQQPEEGIRYLLGHGANPLRAQWVMDGSSCPLAVAIEKHNIPVRDLLLEHGASIYGKRFTSPPTRNCRIDCIPIFAAARVMPWTDGLHVLECLTRGAEANQHAPIVFRGIRRYPPYGRRKYYTPFPIYVYVLSVKDWADGQEAIQGIQLWLDAGVVLKDGIPVHDNVITKHQHMELRSMLFNLLDRWGLQSLSHQGFYRVIEFLAQFGLPYHEVIMIHAVFWKLPHAATDPIKSKWQHIMEILGYSRAQMTMFSLVSRIDDFRRPTIFTR</sequence>
<protein>
    <recommendedName>
        <fullName evidence="1">F-box domain-containing protein</fullName>
    </recommendedName>
</protein>
<dbReference type="AlphaFoldDB" id="A0A8K0SY85"/>
<evidence type="ECO:0000313" key="2">
    <source>
        <dbReference type="EMBL" id="KAH7323279.1"/>
    </source>
</evidence>
<dbReference type="OrthoDB" id="4508560at2759"/>
<dbReference type="Proteomes" id="UP000813444">
    <property type="component" value="Unassembled WGS sequence"/>
</dbReference>
<dbReference type="Gene3D" id="1.25.40.20">
    <property type="entry name" value="Ankyrin repeat-containing domain"/>
    <property type="match status" value="1"/>
</dbReference>
<dbReference type="PROSITE" id="PS50181">
    <property type="entry name" value="FBOX"/>
    <property type="match status" value="1"/>
</dbReference>
<proteinExistence type="predicted"/>
<comment type="caution">
    <text evidence="2">The sequence shown here is derived from an EMBL/GenBank/DDBJ whole genome shotgun (WGS) entry which is preliminary data.</text>
</comment>
<keyword evidence="3" id="KW-1185">Reference proteome</keyword>
<name>A0A8K0SY85_9HYPO</name>
<evidence type="ECO:0000259" key="1">
    <source>
        <dbReference type="PROSITE" id="PS50181"/>
    </source>
</evidence>
<dbReference type="InterPro" id="IPR001810">
    <property type="entry name" value="F-box_dom"/>
</dbReference>
<organism evidence="2 3">
    <name type="scientific">Stachybotrys elegans</name>
    <dbReference type="NCBI Taxonomy" id="80388"/>
    <lineage>
        <taxon>Eukaryota</taxon>
        <taxon>Fungi</taxon>
        <taxon>Dikarya</taxon>
        <taxon>Ascomycota</taxon>
        <taxon>Pezizomycotina</taxon>
        <taxon>Sordariomycetes</taxon>
        <taxon>Hypocreomycetidae</taxon>
        <taxon>Hypocreales</taxon>
        <taxon>Stachybotryaceae</taxon>
        <taxon>Stachybotrys</taxon>
    </lineage>
</organism>